<evidence type="ECO:0000313" key="2">
    <source>
        <dbReference type="EMBL" id="KAF3341321.1"/>
    </source>
</evidence>
<evidence type="ECO:0000256" key="1">
    <source>
        <dbReference type="SAM" id="MobiDB-lite"/>
    </source>
</evidence>
<organism evidence="2 3">
    <name type="scientific">Carex littledalei</name>
    <dbReference type="NCBI Taxonomy" id="544730"/>
    <lineage>
        <taxon>Eukaryota</taxon>
        <taxon>Viridiplantae</taxon>
        <taxon>Streptophyta</taxon>
        <taxon>Embryophyta</taxon>
        <taxon>Tracheophyta</taxon>
        <taxon>Spermatophyta</taxon>
        <taxon>Magnoliopsida</taxon>
        <taxon>Liliopsida</taxon>
        <taxon>Poales</taxon>
        <taxon>Cyperaceae</taxon>
        <taxon>Cyperoideae</taxon>
        <taxon>Cariceae</taxon>
        <taxon>Carex</taxon>
        <taxon>Carex subgen. Euthyceras</taxon>
    </lineage>
</organism>
<proteinExistence type="predicted"/>
<keyword evidence="3" id="KW-1185">Reference proteome</keyword>
<accession>A0A833VKV4</accession>
<comment type="caution">
    <text evidence="2">The sequence shown here is derived from an EMBL/GenBank/DDBJ whole genome shotgun (WGS) entry which is preliminary data.</text>
</comment>
<sequence>MTPQCRIHSSRSSQKMVPRIHGLHQFTSIGFAGITESLREYLMNMPHLIMQQKPASELEDESGSSSDDSSGSNSSSGSESESENESEQKSKNSSDQTLYYVAI</sequence>
<dbReference type="OrthoDB" id="651850at2759"/>
<protein>
    <submittedName>
        <fullName evidence="2">Pre-mRNA-splicing factor CWC22</fullName>
    </submittedName>
</protein>
<dbReference type="EMBL" id="SWLB01000002">
    <property type="protein sequence ID" value="KAF3341321.1"/>
    <property type="molecule type" value="Genomic_DNA"/>
</dbReference>
<evidence type="ECO:0000313" key="3">
    <source>
        <dbReference type="Proteomes" id="UP000623129"/>
    </source>
</evidence>
<dbReference type="AlphaFoldDB" id="A0A833VKV4"/>
<gene>
    <name evidence="2" type="ORF">FCM35_KLT10165</name>
</gene>
<name>A0A833VKV4_9POAL</name>
<feature type="region of interest" description="Disordered" evidence="1">
    <location>
        <begin position="52"/>
        <end position="103"/>
    </location>
</feature>
<dbReference type="Proteomes" id="UP000623129">
    <property type="component" value="Unassembled WGS sequence"/>
</dbReference>
<feature type="compositionally biased region" description="Low complexity" evidence="1">
    <location>
        <begin position="63"/>
        <end position="79"/>
    </location>
</feature>
<reference evidence="2" key="1">
    <citation type="submission" date="2020-01" db="EMBL/GenBank/DDBJ databases">
        <title>Genome sequence of Kobresia littledalei, the first chromosome-level genome in the family Cyperaceae.</title>
        <authorList>
            <person name="Qu G."/>
        </authorList>
    </citation>
    <scope>NUCLEOTIDE SEQUENCE</scope>
    <source>
        <strain evidence="2">C.B.Clarke</strain>
        <tissue evidence="2">Leaf</tissue>
    </source>
</reference>